<reference evidence="1" key="1">
    <citation type="journal article" date="2014" name="Front. Microbiol.">
        <title>High frequency of phylogenetically diverse reductive dehalogenase-homologous genes in deep subseafloor sedimentary metagenomes.</title>
        <authorList>
            <person name="Kawai M."/>
            <person name="Futagami T."/>
            <person name="Toyoda A."/>
            <person name="Takaki Y."/>
            <person name="Nishi S."/>
            <person name="Hori S."/>
            <person name="Arai W."/>
            <person name="Tsubouchi T."/>
            <person name="Morono Y."/>
            <person name="Uchiyama I."/>
            <person name="Ito T."/>
            <person name="Fujiyama A."/>
            <person name="Inagaki F."/>
            <person name="Takami H."/>
        </authorList>
    </citation>
    <scope>NUCLEOTIDE SEQUENCE</scope>
    <source>
        <strain evidence="1">Expedition CK06-06</strain>
    </source>
</reference>
<feature type="non-terminal residue" evidence="1">
    <location>
        <position position="252"/>
    </location>
</feature>
<organism evidence="1">
    <name type="scientific">marine sediment metagenome</name>
    <dbReference type="NCBI Taxonomy" id="412755"/>
    <lineage>
        <taxon>unclassified sequences</taxon>
        <taxon>metagenomes</taxon>
        <taxon>ecological metagenomes</taxon>
    </lineage>
</organism>
<proteinExistence type="predicted"/>
<evidence type="ECO:0000313" key="1">
    <source>
        <dbReference type="EMBL" id="GAH79488.1"/>
    </source>
</evidence>
<dbReference type="AlphaFoldDB" id="X1KBQ0"/>
<feature type="non-terminal residue" evidence="1">
    <location>
        <position position="1"/>
    </location>
</feature>
<sequence>ILTEDEVEAYVEEIKKEEVRRPGHELCQVCLNATKCDGTTVHVGKDGSTLVCEKRVTKETFQELRERAVMEIPEELRPMISEAAGTRAEVLDLHELRIGTWGGALTAGYVNLGHELERMLDSDECLERCTTGFHYAFDSQRTTGEVSYVCTNPRCVSQRKAALTRQKNAQGQAKKRAEMGAIKAAARDTTAIDGPRMRTLILAQLRGDGPGRYYGAGPAPFSARGFWWNNLVKGEPAKIDSEAQIRKIMDKT</sequence>
<protein>
    <submittedName>
        <fullName evidence="1">Uncharacterized protein</fullName>
    </submittedName>
</protein>
<gene>
    <name evidence="1" type="ORF">S03H2_57202</name>
</gene>
<name>X1KBQ0_9ZZZZ</name>
<comment type="caution">
    <text evidence="1">The sequence shown here is derived from an EMBL/GenBank/DDBJ whole genome shotgun (WGS) entry which is preliminary data.</text>
</comment>
<accession>X1KBQ0</accession>
<dbReference type="EMBL" id="BARU01036655">
    <property type="protein sequence ID" value="GAH79488.1"/>
    <property type="molecule type" value="Genomic_DNA"/>
</dbReference>